<evidence type="ECO:0000313" key="1">
    <source>
        <dbReference type="EMBL" id="MFB9732489.1"/>
    </source>
</evidence>
<reference evidence="1 2" key="1">
    <citation type="submission" date="2024-09" db="EMBL/GenBank/DDBJ databases">
        <authorList>
            <person name="Sun Q."/>
            <person name="Mori K."/>
        </authorList>
    </citation>
    <scope>NUCLEOTIDE SEQUENCE [LARGE SCALE GENOMIC DNA]</scope>
    <source>
        <strain evidence="1 2">JCM 12763</strain>
    </source>
</reference>
<evidence type="ECO:0000313" key="2">
    <source>
        <dbReference type="Proteomes" id="UP001589613"/>
    </source>
</evidence>
<organism evidence="1 2">
    <name type="scientific">Ornithinimicrobium kibberense</name>
    <dbReference type="NCBI Taxonomy" id="282060"/>
    <lineage>
        <taxon>Bacteria</taxon>
        <taxon>Bacillati</taxon>
        <taxon>Actinomycetota</taxon>
        <taxon>Actinomycetes</taxon>
        <taxon>Micrococcales</taxon>
        <taxon>Ornithinimicrobiaceae</taxon>
        <taxon>Ornithinimicrobium</taxon>
    </lineage>
</organism>
<keyword evidence="1" id="KW-0238">DNA-binding</keyword>
<accession>A0ABV5V3X0</accession>
<keyword evidence="2" id="KW-1185">Reference proteome</keyword>
<dbReference type="PANTHER" id="PTHR38479">
    <property type="entry name" value="LMO0824 PROTEIN"/>
    <property type="match status" value="1"/>
</dbReference>
<sequence length="374" mass="40817">MPRRTGSTAPPGSALARWRLRTQRLTGPHADDAAAVVDHLLAVQAENPARTAWAVASRTTRRDPDDLTQLLASGRVLRTHVLRPTWHYVARDDADRLLALTGPSIRTVSLRMLTTDLGVPVRDVERLTGALLDLLEESPARTRPEVAAGLAARLPDLADDLRGQVLGTLLQVAEADRLVVGGPPRGGEHTWSTWGQVVRARVPADEVDRAELGAWVARRYVAGHGPATAGDLAYWATLRPTEARTALEAGDLRRTEVDGRAYWHLDEPPADEPAQPRAHLLQVLDETYRGFQESRWLLDERGVVPRGRERSLGMVLLDGQLVASWRDRRTASTVRFEVSPHRALAAAEVAAVEEAAQRYAAFLGLAGKVSVATG</sequence>
<protein>
    <submittedName>
        <fullName evidence="1">Winged helix DNA-binding domain-containing protein</fullName>
    </submittedName>
</protein>
<dbReference type="Pfam" id="PF06224">
    <property type="entry name" value="AlkZ-like"/>
    <property type="match status" value="1"/>
</dbReference>
<dbReference type="Proteomes" id="UP001589613">
    <property type="component" value="Unassembled WGS sequence"/>
</dbReference>
<gene>
    <name evidence="1" type="ORF">ACFFN0_10595</name>
</gene>
<dbReference type="PANTHER" id="PTHR38479:SF2">
    <property type="entry name" value="WINGED HELIX DNA-BINDING DOMAIN-CONTAINING PROTEIN"/>
    <property type="match status" value="1"/>
</dbReference>
<dbReference type="RefSeq" id="WP_141338953.1">
    <property type="nucleotide sequence ID" value="NZ_JBHMAX010000019.1"/>
</dbReference>
<dbReference type="GO" id="GO:0003677">
    <property type="term" value="F:DNA binding"/>
    <property type="evidence" value="ECO:0007669"/>
    <property type="project" value="UniProtKB-KW"/>
</dbReference>
<proteinExistence type="predicted"/>
<name>A0ABV5V3X0_9MICO</name>
<dbReference type="InterPro" id="IPR009351">
    <property type="entry name" value="AlkZ-like"/>
</dbReference>
<dbReference type="EMBL" id="JBHMAX010000019">
    <property type="protein sequence ID" value="MFB9732489.1"/>
    <property type="molecule type" value="Genomic_DNA"/>
</dbReference>
<comment type="caution">
    <text evidence="1">The sequence shown here is derived from an EMBL/GenBank/DDBJ whole genome shotgun (WGS) entry which is preliminary data.</text>
</comment>